<protein>
    <recommendedName>
        <fullName evidence="3">Cytoplasmic tRNA 2-thiolation protein 2</fullName>
    </recommendedName>
</protein>
<evidence type="ECO:0000256" key="1">
    <source>
        <dbReference type="ARBA" id="ARBA00022490"/>
    </source>
</evidence>
<dbReference type="GO" id="GO:0032447">
    <property type="term" value="P:protein urmylation"/>
    <property type="evidence" value="ECO:0007669"/>
    <property type="project" value="UniProtKB-UniRule"/>
</dbReference>
<comment type="function">
    <text evidence="3">Plays a central role in 2-thiolation of mcm(5)S(2)U at tRNA wobble positions of tRNA(Lys), tRNA(Glu) and tRNA(Gln). May act by forming a heterodimer with NCS6 that ligates sulfur from thiocarboxylated URM1 onto the uridine of tRNAs at wobble position. Prior mcm(5) tRNA modification by the elongator complex is required for 2-thiolation. May also be involved in protein urmylation.</text>
</comment>
<comment type="caution">
    <text evidence="4">The sequence shown here is derived from an EMBL/GenBank/DDBJ whole genome shotgun (WGS) entry which is preliminary data.</text>
</comment>
<dbReference type="PANTHER" id="PTHR20882:SF14">
    <property type="entry name" value="CYTOPLASMIC TRNA 2-THIOLATION PROTEIN 2"/>
    <property type="match status" value="1"/>
</dbReference>
<keyword evidence="5" id="KW-1185">Reference proteome</keyword>
<dbReference type="OrthoDB" id="25129at2759"/>
<dbReference type="GO" id="GO:0005829">
    <property type="term" value="C:cytosol"/>
    <property type="evidence" value="ECO:0007669"/>
    <property type="project" value="TreeGrafter"/>
</dbReference>
<dbReference type="HAMAP" id="MF_03054">
    <property type="entry name" value="CTU2"/>
    <property type="match status" value="1"/>
</dbReference>
<dbReference type="Pfam" id="PF10288">
    <property type="entry name" value="CTU2"/>
    <property type="match status" value="1"/>
</dbReference>
<dbReference type="SUPFAM" id="SSF52402">
    <property type="entry name" value="Adenine nucleotide alpha hydrolases-like"/>
    <property type="match status" value="1"/>
</dbReference>
<dbReference type="InterPro" id="IPR019407">
    <property type="entry name" value="CTU2"/>
</dbReference>
<sequence length="459" mass="50867">MTNLNPHKDEQDIIMPRRRAYDRTSTCVKCKLNPGNLVIQHSIYCRSCFFPLVSNKFCRALDQSLDLSSYMATIERARNVFIGFSGGSGSAVLLDLALQNCIVTPGASAPGRHHRASKQPPTKRRLVWKKAYVGFVDISGAFPDTNDRTSEIRTMMSRYPQYELVELRLEDAFDILWWRSLSKPLPATVTASVEPGSNSSRDVHSPTSLELLRTFLGSLPTPSAVSTSISHIIRLLLLHAAEARSCSHLLLGSTSTSLSISLISSVSSGGGFVLPSEREEIRRSVKIVKPLRDVTNKECAAWVHWSGLQVLQGGISLYEIRGVTQLTKDFIVGLDKNFPSTVSTISRTCAKLIPKAGTSGYCAFCQRSIQSGVEEWKARISIRSRQEPLPSTEHRVHPLCYSCHTAFNSKGSKGSGNEVQGTTAKFPVWVGSEELAVGEHKMMERHEMRVQLEEFLIQD</sequence>
<evidence type="ECO:0000313" key="4">
    <source>
        <dbReference type="EMBL" id="KAF9517031.1"/>
    </source>
</evidence>
<organism evidence="4 5">
    <name type="scientific">Hydnum rufescens UP504</name>
    <dbReference type="NCBI Taxonomy" id="1448309"/>
    <lineage>
        <taxon>Eukaryota</taxon>
        <taxon>Fungi</taxon>
        <taxon>Dikarya</taxon>
        <taxon>Basidiomycota</taxon>
        <taxon>Agaricomycotina</taxon>
        <taxon>Agaricomycetes</taxon>
        <taxon>Cantharellales</taxon>
        <taxon>Hydnaceae</taxon>
        <taxon>Hydnum</taxon>
    </lineage>
</organism>
<evidence type="ECO:0000256" key="3">
    <source>
        <dbReference type="HAMAP-Rule" id="MF_03054"/>
    </source>
</evidence>
<keyword evidence="2 3" id="KW-0819">tRNA processing</keyword>
<dbReference type="InterPro" id="IPR014729">
    <property type="entry name" value="Rossmann-like_a/b/a_fold"/>
</dbReference>
<comment type="subcellular location">
    <subcellularLocation>
        <location evidence="3">Cytoplasm</location>
    </subcellularLocation>
</comment>
<dbReference type="GO" id="GO:0000049">
    <property type="term" value="F:tRNA binding"/>
    <property type="evidence" value="ECO:0007669"/>
    <property type="project" value="InterPro"/>
</dbReference>
<dbReference type="EMBL" id="MU128935">
    <property type="protein sequence ID" value="KAF9517031.1"/>
    <property type="molecule type" value="Genomic_DNA"/>
</dbReference>
<dbReference type="GO" id="GO:0016779">
    <property type="term" value="F:nucleotidyltransferase activity"/>
    <property type="evidence" value="ECO:0007669"/>
    <property type="project" value="UniProtKB-UniRule"/>
</dbReference>
<evidence type="ECO:0000256" key="2">
    <source>
        <dbReference type="ARBA" id="ARBA00022694"/>
    </source>
</evidence>
<reference evidence="4" key="1">
    <citation type="journal article" date="2020" name="Nat. Commun.">
        <title>Large-scale genome sequencing of mycorrhizal fungi provides insights into the early evolution of symbiotic traits.</title>
        <authorList>
            <person name="Miyauchi S."/>
            <person name="Kiss E."/>
            <person name="Kuo A."/>
            <person name="Drula E."/>
            <person name="Kohler A."/>
            <person name="Sanchez-Garcia M."/>
            <person name="Morin E."/>
            <person name="Andreopoulos B."/>
            <person name="Barry K.W."/>
            <person name="Bonito G."/>
            <person name="Buee M."/>
            <person name="Carver A."/>
            <person name="Chen C."/>
            <person name="Cichocki N."/>
            <person name="Clum A."/>
            <person name="Culley D."/>
            <person name="Crous P.W."/>
            <person name="Fauchery L."/>
            <person name="Girlanda M."/>
            <person name="Hayes R.D."/>
            <person name="Keri Z."/>
            <person name="LaButti K."/>
            <person name="Lipzen A."/>
            <person name="Lombard V."/>
            <person name="Magnuson J."/>
            <person name="Maillard F."/>
            <person name="Murat C."/>
            <person name="Nolan M."/>
            <person name="Ohm R.A."/>
            <person name="Pangilinan J."/>
            <person name="Pereira M.F."/>
            <person name="Perotto S."/>
            <person name="Peter M."/>
            <person name="Pfister S."/>
            <person name="Riley R."/>
            <person name="Sitrit Y."/>
            <person name="Stielow J.B."/>
            <person name="Szollosi G."/>
            <person name="Zifcakova L."/>
            <person name="Stursova M."/>
            <person name="Spatafora J.W."/>
            <person name="Tedersoo L."/>
            <person name="Vaario L.M."/>
            <person name="Yamada A."/>
            <person name="Yan M."/>
            <person name="Wang P."/>
            <person name="Xu J."/>
            <person name="Bruns T."/>
            <person name="Baldrian P."/>
            <person name="Vilgalys R."/>
            <person name="Dunand C."/>
            <person name="Henrissat B."/>
            <person name="Grigoriev I.V."/>
            <person name="Hibbett D."/>
            <person name="Nagy L.G."/>
            <person name="Martin F.M."/>
        </authorList>
    </citation>
    <scope>NUCLEOTIDE SEQUENCE</scope>
    <source>
        <strain evidence="4">UP504</strain>
    </source>
</reference>
<dbReference type="PANTHER" id="PTHR20882">
    <property type="entry name" value="CYTOPLASMIC TRNA 2-THIOLATION PROTEIN 2"/>
    <property type="match status" value="1"/>
</dbReference>
<comment type="similarity">
    <text evidence="3">Belongs to the CTU2/NCS2 family.</text>
</comment>
<accession>A0A9P6B3J6</accession>
<dbReference type="Gene3D" id="3.40.50.620">
    <property type="entry name" value="HUPs"/>
    <property type="match status" value="1"/>
</dbReference>
<evidence type="ECO:0000313" key="5">
    <source>
        <dbReference type="Proteomes" id="UP000886523"/>
    </source>
</evidence>
<dbReference type="GO" id="GO:0016783">
    <property type="term" value="F:sulfurtransferase activity"/>
    <property type="evidence" value="ECO:0007669"/>
    <property type="project" value="TreeGrafter"/>
</dbReference>
<proteinExistence type="inferred from homology"/>
<dbReference type="Proteomes" id="UP000886523">
    <property type="component" value="Unassembled WGS sequence"/>
</dbReference>
<gene>
    <name evidence="3" type="primary">NCS2</name>
    <name evidence="3" type="synonym">CTU2</name>
    <name evidence="4" type="ORF">BS47DRAFT_1371572</name>
</gene>
<dbReference type="AlphaFoldDB" id="A0A9P6B3J6"/>
<comment type="pathway">
    <text evidence="3">tRNA modification; 5-methoxycarbonylmethyl-2-thiouridine-tRNA biosynthesis.</text>
</comment>
<dbReference type="GO" id="GO:0002143">
    <property type="term" value="P:tRNA wobble position uridine thiolation"/>
    <property type="evidence" value="ECO:0007669"/>
    <property type="project" value="TreeGrafter"/>
</dbReference>
<keyword evidence="1 3" id="KW-0963">Cytoplasm</keyword>
<name>A0A9P6B3J6_9AGAM</name>